<dbReference type="PANTHER" id="PTHR34718:SF2">
    <property type="entry name" value="PHD-TYPE DOMAIN-CONTAINING PROTEIN"/>
    <property type="match status" value="1"/>
</dbReference>
<organism evidence="1 2">
    <name type="scientific">Pinctada imbricata</name>
    <name type="common">Atlantic pearl-oyster</name>
    <name type="synonym">Pinctada martensii</name>
    <dbReference type="NCBI Taxonomy" id="66713"/>
    <lineage>
        <taxon>Eukaryota</taxon>
        <taxon>Metazoa</taxon>
        <taxon>Spiralia</taxon>
        <taxon>Lophotrochozoa</taxon>
        <taxon>Mollusca</taxon>
        <taxon>Bivalvia</taxon>
        <taxon>Autobranchia</taxon>
        <taxon>Pteriomorphia</taxon>
        <taxon>Pterioida</taxon>
        <taxon>Pterioidea</taxon>
        <taxon>Pteriidae</taxon>
        <taxon>Pinctada</taxon>
    </lineage>
</organism>
<comment type="caution">
    <text evidence="1">The sequence shown here is derived from an EMBL/GenBank/DDBJ whole genome shotgun (WGS) entry which is preliminary data.</text>
</comment>
<protein>
    <recommendedName>
        <fullName evidence="3">Ubiquitin-like protease family profile domain-containing protein</fullName>
    </recommendedName>
</protein>
<reference evidence="1" key="1">
    <citation type="submission" date="2019-08" db="EMBL/GenBank/DDBJ databases">
        <title>The improved chromosome-level genome for the pearl oyster Pinctada fucata martensii using PacBio sequencing and Hi-C.</title>
        <authorList>
            <person name="Zheng Z."/>
        </authorList>
    </citation>
    <scope>NUCLEOTIDE SEQUENCE</scope>
    <source>
        <strain evidence="1">ZZ-2019</strain>
        <tissue evidence="1">Adductor muscle</tissue>
    </source>
</reference>
<evidence type="ECO:0000313" key="1">
    <source>
        <dbReference type="EMBL" id="KAK3091056.1"/>
    </source>
</evidence>
<proteinExistence type="predicted"/>
<dbReference type="PANTHER" id="PTHR34718">
    <property type="entry name" value="PHD-TYPE DOMAIN-CONTAINING PROTEIN"/>
    <property type="match status" value="1"/>
</dbReference>
<gene>
    <name evidence="1" type="ORF">FSP39_016798</name>
</gene>
<dbReference type="Gene3D" id="3.40.395.10">
    <property type="entry name" value="Adenoviral Proteinase, Chain A"/>
    <property type="match status" value="1"/>
</dbReference>
<dbReference type="SUPFAM" id="SSF57903">
    <property type="entry name" value="FYVE/PHD zinc finger"/>
    <property type="match status" value="1"/>
</dbReference>
<name>A0AA88XZE6_PINIB</name>
<evidence type="ECO:0008006" key="3">
    <source>
        <dbReference type="Google" id="ProtNLM"/>
    </source>
</evidence>
<keyword evidence="2" id="KW-1185">Reference proteome</keyword>
<dbReference type="InterPro" id="IPR038765">
    <property type="entry name" value="Papain-like_cys_pep_sf"/>
</dbReference>
<evidence type="ECO:0000313" key="2">
    <source>
        <dbReference type="Proteomes" id="UP001186944"/>
    </source>
</evidence>
<accession>A0AA88XZE6</accession>
<dbReference type="EMBL" id="VSWD01000010">
    <property type="protein sequence ID" value="KAK3091056.1"/>
    <property type="molecule type" value="Genomic_DNA"/>
</dbReference>
<dbReference type="AlphaFoldDB" id="A0AA88XZE6"/>
<dbReference type="InterPro" id="IPR011011">
    <property type="entry name" value="Znf_FYVE_PHD"/>
</dbReference>
<dbReference type="Proteomes" id="UP001186944">
    <property type="component" value="Unassembled WGS sequence"/>
</dbReference>
<sequence>MQPTTYAPVWCDKEHRWKNQIPFSAVVPPAAQIHHTGKHHWVASTNNYGQINILDSKSNGKLTPSLEIQLTSLYGNGDANKLFPIKIPSIQQQGNNHDCGFYAIANLTQYCYGGYVGKEEIKYNESYMRDHLVYCLERQMFTPFPRIQTKTKINKKKPKTVTIDCHCNCGQPNCLEEMVGCDGMDGTCTVWRHRSCAAPEDIDGDWFCTPHRV</sequence>
<dbReference type="SUPFAM" id="SSF54001">
    <property type="entry name" value="Cysteine proteinases"/>
    <property type="match status" value="1"/>
</dbReference>